<dbReference type="Pfam" id="PF24278">
    <property type="entry name" value="HVO_0513_N"/>
    <property type="match status" value="1"/>
</dbReference>
<dbReference type="Proteomes" id="UP000000390">
    <property type="component" value="Plasmid 1"/>
</dbReference>
<keyword evidence="2" id="KW-0804">Transcription</keyword>
<feature type="domain" description="HVO-0513-like N-terminal" evidence="4">
    <location>
        <begin position="23"/>
        <end position="154"/>
    </location>
</feature>
<geneLocation type="plasmid" evidence="5 7">
    <name>1</name>
</geneLocation>
<dbReference type="PANTHER" id="PTHR34236:SF1">
    <property type="entry name" value="DIMETHYL SULFOXIDE REDUCTASE TRANSCRIPTIONAL ACTIVATOR"/>
    <property type="match status" value="1"/>
</dbReference>
<dbReference type="RefSeq" id="WP_008414020.1">
    <property type="nucleotide sequence ID" value="NC_014298.1"/>
</dbReference>
<accession>D8JB01</accession>
<feature type="domain" description="HTH bat-type" evidence="3">
    <location>
        <begin position="163"/>
        <end position="214"/>
    </location>
</feature>
<evidence type="ECO:0000313" key="7">
    <source>
        <dbReference type="Proteomes" id="UP000000390"/>
    </source>
</evidence>
<evidence type="ECO:0000313" key="5">
    <source>
        <dbReference type="EMBL" id="ADJ16454.1"/>
    </source>
</evidence>
<evidence type="ECO:0000313" key="8">
    <source>
        <dbReference type="Proteomes" id="UP000011645"/>
    </source>
</evidence>
<dbReference type="eggNOG" id="arCOG02274">
    <property type="taxonomic scope" value="Archaea"/>
</dbReference>
<reference evidence="5 7" key="1">
    <citation type="journal article" date="2010" name="J. Bacteriol.">
        <title>Complete genome sequence of Halalkalicoccus jeotgali B3(T), an extremely halophilic archaeon.</title>
        <authorList>
            <person name="Roh S.W."/>
            <person name="Nam Y.D."/>
            <person name="Nam S.H."/>
            <person name="Choi S.H."/>
            <person name="Park H.S."/>
            <person name="Bae J.W."/>
        </authorList>
    </citation>
    <scope>NUCLEOTIDE SEQUENCE [LARGE SCALE GENOMIC DNA]</scope>
    <source>
        <strain evidence="5">B3</strain>
        <strain evidence="7">DSM 18796 / CECT 7217 / JCM 14584 / KCTC 4019 / B3</strain>
        <plasmid evidence="7">1</plasmid>
    </source>
</reference>
<sequence length="222" mass="23866">MWLTVIPNVKRVTFHAEYAKPTHPIQAAVNDAAATTRTDLLYWSPTPDGTALLWFDADLAAAAEILDSVDVVTDMSLHEDTAGTYALVEQPRLELRPAVLDAVSDATVAFPPPIIFHGDGTVRFDAVGSSTALNGLHDQLQELTSVHIETVRGYRPWSSPTVLTNRQREALAAAIAVGYYEIPREGAVADVADAINCSQSTAGELLRKAEQSVLTAAMPSND</sequence>
<dbReference type="InterPro" id="IPR056493">
    <property type="entry name" value="HVO_0513_N"/>
</dbReference>
<proteinExistence type="predicted"/>
<dbReference type="OrthoDB" id="27447at2157"/>
<dbReference type="InterPro" id="IPR007050">
    <property type="entry name" value="HTH_bacterioopsin"/>
</dbReference>
<name>D8JB01_HALJB</name>
<dbReference type="KEGG" id="hje:HacjB3_15471"/>
<gene>
    <name evidence="5" type="ordered locus">HacjB3_15471</name>
    <name evidence="6" type="ORF">C497_01785</name>
</gene>
<reference evidence="6 8" key="2">
    <citation type="journal article" date="2014" name="PLoS Genet.">
        <title>Phylogenetically driven sequencing of extremely halophilic archaea reveals strategies for static and dynamic osmo-response.</title>
        <authorList>
            <person name="Becker E.A."/>
            <person name="Seitzer P.M."/>
            <person name="Tritt A."/>
            <person name="Larsen D."/>
            <person name="Krusor M."/>
            <person name="Yao A.I."/>
            <person name="Wu D."/>
            <person name="Madern D."/>
            <person name="Eisen J.A."/>
            <person name="Darling A.E."/>
            <person name="Facciotti M.T."/>
        </authorList>
    </citation>
    <scope>NUCLEOTIDE SEQUENCE [LARGE SCALE GENOMIC DNA]</scope>
    <source>
        <strain evidence="6">B3</strain>
        <strain evidence="8">DSM 18796 / CECT 7217 / JCM 14584 / KCTC 4019 / B3</strain>
    </source>
</reference>
<evidence type="ECO:0000259" key="4">
    <source>
        <dbReference type="Pfam" id="PF24278"/>
    </source>
</evidence>
<evidence type="ECO:0000259" key="3">
    <source>
        <dbReference type="Pfam" id="PF04967"/>
    </source>
</evidence>
<dbReference type="EMBL" id="AOHV01000005">
    <property type="protein sequence ID" value="ELY41451.1"/>
    <property type="molecule type" value="Genomic_DNA"/>
</dbReference>
<keyword evidence="5" id="KW-0614">Plasmid</keyword>
<evidence type="ECO:0000313" key="6">
    <source>
        <dbReference type="EMBL" id="ELY41451.1"/>
    </source>
</evidence>
<dbReference type="EMBL" id="CP002063">
    <property type="protein sequence ID" value="ADJ16454.1"/>
    <property type="molecule type" value="Genomic_DNA"/>
</dbReference>
<dbReference type="Proteomes" id="UP000011645">
    <property type="component" value="Unassembled WGS sequence"/>
</dbReference>
<keyword evidence="8" id="KW-1185">Reference proteome</keyword>
<dbReference type="GeneID" id="9420899"/>
<organism evidence="5 7">
    <name type="scientific">Halalkalicoccus jeotgali (strain DSM 18796 / CECT 7217 / JCM 14584 / KCTC 4019 / B3)</name>
    <dbReference type="NCBI Taxonomy" id="795797"/>
    <lineage>
        <taxon>Archaea</taxon>
        <taxon>Methanobacteriati</taxon>
        <taxon>Methanobacteriota</taxon>
        <taxon>Stenosarchaea group</taxon>
        <taxon>Halobacteria</taxon>
        <taxon>Halobacteriales</taxon>
        <taxon>Halococcaceae</taxon>
        <taxon>Halalkalicoccus</taxon>
    </lineage>
</organism>
<dbReference type="AlphaFoldDB" id="D8JB01"/>
<dbReference type="HOGENOM" id="CLU_092678_1_0_2"/>
<dbReference type="PANTHER" id="PTHR34236">
    <property type="entry name" value="DIMETHYL SULFOXIDE REDUCTASE TRANSCRIPTIONAL ACTIVATOR"/>
    <property type="match status" value="1"/>
</dbReference>
<evidence type="ECO:0000256" key="1">
    <source>
        <dbReference type="ARBA" id="ARBA00023015"/>
    </source>
</evidence>
<protein>
    <submittedName>
        <fullName evidence="5">Bacterio-opsin activator HTH domain protein</fullName>
    </submittedName>
    <submittedName>
        <fullName evidence="6">Bacterio-opsin activator HTH domain-containing protein</fullName>
    </submittedName>
</protein>
<keyword evidence="1" id="KW-0805">Transcription regulation</keyword>
<evidence type="ECO:0000256" key="2">
    <source>
        <dbReference type="ARBA" id="ARBA00023163"/>
    </source>
</evidence>
<dbReference type="Pfam" id="PF04967">
    <property type="entry name" value="HTH_10"/>
    <property type="match status" value="1"/>
</dbReference>